<organism evidence="1 2">
    <name type="scientific">Pedobacter caeni</name>
    <dbReference type="NCBI Taxonomy" id="288992"/>
    <lineage>
        <taxon>Bacteria</taxon>
        <taxon>Pseudomonadati</taxon>
        <taxon>Bacteroidota</taxon>
        <taxon>Sphingobacteriia</taxon>
        <taxon>Sphingobacteriales</taxon>
        <taxon>Sphingobacteriaceae</taxon>
        <taxon>Pedobacter</taxon>
    </lineage>
</organism>
<dbReference type="AlphaFoldDB" id="A0A1M5G1G9"/>
<reference evidence="2" key="1">
    <citation type="submission" date="2016-11" db="EMBL/GenBank/DDBJ databases">
        <authorList>
            <person name="Varghese N."/>
            <person name="Submissions S."/>
        </authorList>
    </citation>
    <scope>NUCLEOTIDE SEQUENCE [LARGE SCALE GENOMIC DNA]</scope>
    <source>
        <strain evidence="2">DSM 16990</strain>
    </source>
</reference>
<proteinExistence type="predicted"/>
<sequence length="63" mass="7230">MKNKFILAVFAVVIMTTSACKKDNEIPPRQEGYIIEYLVPPPTFLTDSERALLDAKRDEWDNS</sequence>
<dbReference type="EMBL" id="FQUQ01000004">
    <property type="protein sequence ID" value="SHF97650.1"/>
    <property type="molecule type" value="Genomic_DNA"/>
</dbReference>
<evidence type="ECO:0000313" key="2">
    <source>
        <dbReference type="Proteomes" id="UP000184287"/>
    </source>
</evidence>
<evidence type="ECO:0000313" key="1">
    <source>
        <dbReference type="EMBL" id="SHF97650.1"/>
    </source>
</evidence>
<gene>
    <name evidence="1" type="ORF">SAMN04488522_10417</name>
</gene>
<dbReference type="PROSITE" id="PS51257">
    <property type="entry name" value="PROKAR_LIPOPROTEIN"/>
    <property type="match status" value="1"/>
</dbReference>
<dbReference type="STRING" id="288992.SAMN04488522_10417"/>
<dbReference type="OrthoDB" id="713689at2"/>
<protein>
    <submittedName>
        <fullName evidence="1">Uncharacterized protein</fullName>
    </submittedName>
</protein>
<dbReference type="Proteomes" id="UP000184287">
    <property type="component" value="Unassembled WGS sequence"/>
</dbReference>
<accession>A0A1M5G1G9</accession>
<keyword evidence="2" id="KW-1185">Reference proteome</keyword>
<name>A0A1M5G1G9_9SPHI</name>
<dbReference type="RefSeq" id="WP_143166857.1">
    <property type="nucleotide sequence ID" value="NZ_FQUQ01000004.1"/>
</dbReference>